<evidence type="ECO:0000313" key="2">
    <source>
        <dbReference type="EMBL" id="KYG72251.1"/>
    </source>
</evidence>
<feature type="chain" id="PRO_5007573991" description="DUF4412 domain-containing protein" evidence="1">
    <location>
        <begin position="20"/>
        <end position="210"/>
    </location>
</feature>
<evidence type="ECO:0000313" key="3">
    <source>
        <dbReference type="Proteomes" id="UP000075583"/>
    </source>
</evidence>
<evidence type="ECO:0008006" key="4">
    <source>
        <dbReference type="Google" id="ProtNLM"/>
    </source>
</evidence>
<keyword evidence="1" id="KW-0732">Signal</keyword>
<dbReference type="OrthoDB" id="1377129at2"/>
<dbReference type="RefSeq" id="WP_062593337.1">
    <property type="nucleotide sequence ID" value="NZ_LQZQ01000049.1"/>
</dbReference>
<protein>
    <recommendedName>
        <fullName evidence="4">DUF4412 domain-containing protein</fullName>
    </recommendedName>
</protein>
<name>A0A150X0K7_ROSEK</name>
<sequence length="210" mass="24323">MKFRLIIGLLAVSFSTVCAQDFEGKITYKVTYESKMPNVSNEQIGMLMGSTQDYYIKNNHYKTLSNGQYFQWQLYDASQNRLYSKMTVSDTLYWVDGSFEEGPLVSFKFLDKKEEVLGIECDVLEVISESDKTTYYFNSKYSIDAKSFESHKFGGWSFYVEKTKSLPLKTIVENAEYNVISIASRIERMELEDAFFILPEGLPLKRQLGF</sequence>
<dbReference type="EMBL" id="LQZQ01000049">
    <property type="protein sequence ID" value="KYG72251.1"/>
    <property type="molecule type" value="Genomic_DNA"/>
</dbReference>
<dbReference type="AlphaFoldDB" id="A0A150X0K7"/>
<dbReference type="Proteomes" id="UP000075583">
    <property type="component" value="Unassembled WGS sequence"/>
</dbReference>
<organism evidence="2 3">
    <name type="scientific">Roseivirga ehrenbergii (strain DSM 102268 / JCM 13514 / KCTC 12282 / NCIMB 14502 / KMM 6017)</name>
    <dbReference type="NCBI Taxonomy" id="279360"/>
    <lineage>
        <taxon>Bacteria</taxon>
        <taxon>Pseudomonadati</taxon>
        <taxon>Bacteroidota</taxon>
        <taxon>Cytophagia</taxon>
        <taxon>Cytophagales</taxon>
        <taxon>Roseivirgaceae</taxon>
        <taxon>Roseivirga</taxon>
    </lineage>
</organism>
<accession>A0A150X0K7</accession>
<feature type="signal peptide" evidence="1">
    <location>
        <begin position="1"/>
        <end position="19"/>
    </location>
</feature>
<gene>
    <name evidence="2" type="ORF">MB14_09430</name>
</gene>
<keyword evidence="3" id="KW-1185">Reference proteome</keyword>
<comment type="caution">
    <text evidence="2">The sequence shown here is derived from an EMBL/GenBank/DDBJ whole genome shotgun (WGS) entry which is preliminary data.</text>
</comment>
<reference evidence="2" key="1">
    <citation type="submission" date="2016-01" db="EMBL/GenBank/DDBJ databases">
        <title>Genome sequencing of Roseivirga ehrenbergii KMM 6017.</title>
        <authorList>
            <person name="Selvaratnam C."/>
            <person name="Thevarajoo S."/>
            <person name="Goh K.M."/>
            <person name="Ee R."/>
            <person name="Chan K.-G."/>
            <person name="Chong C.S."/>
        </authorList>
    </citation>
    <scope>NUCLEOTIDE SEQUENCE [LARGE SCALE GENOMIC DNA]</scope>
    <source>
        <strain evidence="2">KMM 6017</strain>
    </source>
</reference>
<proteinExistence type="predicted"/>
<evidence type="ECO:0000256" key="1">
    <source>
        <dbReference type="SAM" id="SignalP"/>
    </source>
</evidence>